<dbReference type="WBParaSite" id="Hba_04154">
    <property type="protein sequence ID" value="Hba_04154"/>
    <property type="gene ID" value="Hba_04154"/>
</dbReference>
<reference evidence="3" key="1">
    <citation type="submission" date="2016-11" db="UniProtKB">
        <authorList>
            <consortium name="WormBaseParasite"/>
        </authorList>
    </citation>
    <scope>IDENTIFICATION</scope>
</reference>
<dbReference type="AlphaFoldDB" id="A0A1I7WGU1"/>
<keyword evidence="2" id="KW-1185">Reference proteome</keyword>
<protein>
    <submittedName>
        <fullName evidence="3">G_PROTEIN_RECEP_F1_2 domain-containing protein</fullName>
    </submittedName>
</protein>
<keyword evidence="1" id="KW-1133">Transmembrane helix</keyword>
<evidence type="ECO:0000313" key="2">
    <source>
        <dbReference type="Proteomes" id="UP000095283"/>
    </source>
</evidence>
<sequence length="96" mass="11319">MIHYKSCCIIIHLFVYVVFVFLLFYLSVPFIIIFSCYLLNNKHLLLLEEQNLCNLLRVNLHSFSYFVNASILTTYFPLSIICFVAHKMSPFIKGFN</sequence>
<keyword evidence="1" id="KW-0812">Transmembrane</keyword>
<name>A0A1I7WGU1_HETBA</name>
<feature type="transmembrane region" description="Helical" evidence="1">
    <location>
        <begin position="65"/>
        <end position="85"/>
    </location>
</feature>
<evidence type="ECO:0000313" key="3">
    <source>
        <dbReference type="WBParaSite" id="Hba_04154"/>
    </source>
</evidence>
<organism evidence="2 3">
    <name type="scientific">Heterorhabditis bacteriophora</name>
    <name type="common">Entomopathogenic nematode worm</name>
    <dbReference type="NCBI Taxonomy" id="37862"/>
    <lineage>
        <taxon>Eukaryota</taxon>
        <taxon>Metazoa</taxon>
        <taxon>Ecdysozoa</taxon>
        <taxon>Nematoda</taxon>
        <taxon>Chromadorea</taxon>
        <taxon>Rhabditida</taxon>
        <taxon>Rhabditina</taxon>
        <taxon>Rhabditomorpha</taxon>
        <taxon>Strongyloidea</taxon>
        <taxon>Heterorhabditidae</taxon>
        <taxon>Heterorhabditis</taxon>
    </lineage>
</organism>
<accession>A0A1I7WGU1</accession>
<feature type="transmembrane region" description="Helical" evidence="1">
    <location>
        <begin position="7"/>
        <end position="40"/>
    </location>
</feature>
<keyword evidence="1" id="KW-0472">Membrane</keyword>
<proteinExistence type="predicted"/>
<dbReference type="Proteomes" id="UP000095283">
    <property type="component" value="Unplaced"/>
</dbReference>
<evidence type="ECO:0000256" key="1">
    <source>
        <dbReference type="SAM" id="Phobius"/>
    </source>
</evidence>